<dbReference type="PANTHER" id="PTHR43075">
    <property type="entry name" value="FORMATE LYASE ACTIVATING ENZYME, PUTATIVE (AFU_ORTHOLOGUE AFUA_2G15630)-RELATED"/>
    <property type="match status" value="1"/>
</dbReference>
<feature type="binding site" evidence="5">
    <location>
        <position position="65"/>
    </location>
    <ligand>
        <name>[4Fe-4S] cluster</name>
        <dbReference type="ChEBI" id="CHEBI:49883"/>
        <note>4Fe-4S-S-AdoMet</note>
    </ligand>
</feature>
<keyword evidence="2 5" id="KW-0479">Metal-binding</keyword>
<evidence type="ECO:0000259" key="6">
    <source>
        <dbReference type="Pfam" id="PF04055"/>
    </source>
</evidence>
<evidence type="ECO:0000256" key="4">
    <source>
        <dbReference type="ARBA" id="ARBA00023014"/>
    </source>
</evidence>
<organism evidence="7 8">
    <name type="scientific">Desulfotomaculum copahuensis</name>
    <dbReference type="NCBI Taxonomy" id="1838280"/>
    <lineage>
        <taxon>Bacteria</taxon>
        <taxon>Bacillati</taxon>
        <taxon>Bacillota</taxon>
        <taxon>Clostridia</taxon>
        <taxon>Eubacteriales</taxon>
        <taxon>Desulfotomaculaceae</taxon>
        <taxon>Desulfotomaculum</taxon>
    </lineage>
</organism>
<dbReference type="OrthoDB" id="9781783at2"/>
<keyword evidence="3 5" id="KW-0408">Iron</keyword>
<evidence type="ECO:0000256" key="2">
    <source>
        <dbReference type="ARBA" id="ARBA00022723"/>
    </source>
</evidence>
<gene>
    <name evidence="7" type="ORF">A6M21_07445</name>
</gene>
<feature type="binding site" evidence="5">
    <location>
        <position position="61"/>
    </location>
    <ligand>
        <name>[4Fe-4S] cluster</name>
        <dbReference type="ChEBI" id="CHEBI:49883"/>
        <note>4Fe-4S-S-AdoMet</note>
    </ligand>
</feature>
<keyword evidence="8" id="KW-1185">Reference proteome</keyword>
<dbReference type="EMBL" id="LYVF01000092">
    <property type="protein sequence ID" value="OAT84845.1"/>
    <property type="molecule type" value="Genomic_DNA"/>
</dbReference>
<feature type="binding site" evidence="5">
    <location>
        <position position="68"/>
    </location>
    <ligand>
        <name>[4Fe-4S] cluster</name>
        <dbReference type="ChEBI" id="CHEBI:49883"/>
        <note>4Fe-4S-S-AdoMet</note>
    </ligand>
</feature>
<dbReference type="Proteomes" id="UP000078532">
    <property type="component" value="Unassembled WGS sequence"/>
</dbReference>
<dbReference type="Pfam" id="PF04055">
    <property type="entry name" value="Radical_SAM"/>
    <property type="match status" value="1"/>
</dbReference>
<dbReference type="InterPro" id="IPR007197">
    <property type="entry name" value="rSAM"/>
</dbReference>
<keyword evidence="4 5" id="KW-0411">Iron-sulfur</keyword>
<dbReference type="RefSeq" id="WP_066667273.1">
    <property type="nucleotide sequence ID" value="NZ_LYVF01000092.1"/>
</dbReference>
<dbReference type="PIRSF" id="PIRSF004869">
    <property type="entry name" value="PflX_prd"/>
    <property type="match status" value="1"/>
</dbReference>
<protein>
    <submittedName>
        <fullName evidence="7">Radical SAM protein</fullName>
    </submittedName>
</protein>
<evidence type="ECO:0000256" key="3">
    <source>
        <dbReference type="ARBA" id="ARBA00023004"/>
    </source>
</evidence>
<dbReference type="GO" id="GO:0046872">
    <property type="term" value="F:metal ion binding"/>
    <property type="evidence" value="ECO:0007669"/>
    <property type="project" value="UniProtKB-KW"/>
</dbReference>
<dbReference type="GO" id="GO:0003824">
    <property type="term" value="F:catalytic activity"/>
    <property type="evidence" value="ECO:0007669"/>
    <property type="project" value="InterPro"/>
</dbReference>
<dbReference type="InterPro" id="IPR058240">
    <property type="entry name" value="rSAM_sf"/>
</dbReference>
<accession>A0A1B7LG77</accession>
<sequence>MVHLRHCTLCPRRCGANREAGKNGFCCAPARPKIALASLHFGEEPCISGTAGSGTVFFSHCNLKCVFCQNHEISQGGFGREVDVEQLAQIFIKLQEKGAHNINLVSPTPYVPVISPAIKVARRRGLAIPVVYNTNAYENVETLALLEGLVDIYLPDLKYFSAEPARRYSAAPDYFHAATAAIKEMYRQVGTPVLDKNGLARRGLIIRHLVLPGQVADSIHVLHWIAGNLPREVYISLMAQYFPAHRAVRIPPLDRRLRVDEYEDVVNCLLKLGLQNGFVQEMEAATEEYVPDFNLYGVPESATGRSATGDGPVGMHTK</sequence>
<evidence type="ECO:0000256" key="1">
    <source>
        <dbReference type="ARBA" id="ARBA00022691"/>
    </source>
</evidence>
<evidence type="ECO:0000256" key="5">
    <source>
        <dbReference type="PIRSR" id="PIRSR004869-50"/>
    </source>
</evidence>
<keyword evidence="1 5" id="KW-0949">S-adenosyl-L-methionine</keyword>
<dbReference type="SUPFAM" id="SSF102114">
    <property type="entry name" value="Radical SAM enzymes"/>
    <property type="match status" value="1"/>
</dbReference>
<comment type="cofactor">
    <cofactor evidence="5">
        <name>[4Fe-4S] cluster</name>
        <dbReference type="ChEBI" id="CHEBI:49883"/>
    </cofactor>
    <text evidence="5">Binds 1 [4Fe-4S] cluster. The cluster is coordinated with 3 cysteines and an exchangeable S-adenosyl-L-methionine.</text>
</comment>
<dbReference type="GO" id="GO:0051536">
    <property type="term" value="F:iron-sulfur cluster binding"/>
    <property type="evidence" value="ECO:0007669"/>
    <property type="project" value="UniProtKB-KW"/>
</dbReference>
<dbReference type="SFLD" id="SFLDS00029">
    <property type="entry name" value="Radical_SAM"/>
    <property type="match status" value="1"/>
</dbReference>
<dbReference type="CDD" id="cd01335">
    <property type="entry name" value="Radical_SAM"/>
    <property type="match status" value="1"/>
</dbReference>
<dbReference type="InterPro" id="IPR040085">
    <property type="entry name" value="MJ0674-like"/>
</dbReference>
<comment type="caution">
    <text evidence="7">The sequence shown here is derived from an EMBL/GenBank/DDBJ whole genome shotgun (WGS) entry which is preliminary data.</text>
</comment>
<reference evidence="7 8" key="1">
    <citation type="submission" date="2016-04" db="EMBL/GenBank/DDBJ databases">
        <authorList>
            <person name="Evans L.H."/>
            <person name="Alamgir A."/>
            <person name="Owens N."/>
            <person name="Weber N.D."/>
            <person name="Virtaneva K."/>
            <person name="Barbian K."/>
            <person name="Babar A."/>
            <person name="Rosenke K."/>
        </authorList>
    </citation>
    <scope>NUCLEOTIDE SEQUENCE [LARGE SCALE GENOMIC DNA]</scope>
    <source>
        <strain evidence="7 8">LMa1</strain>
    </source>
</reference>
<evidence type="ECO:0000313" key="7">
    <source>
        <dbReference type="EMBL" id="OAT84845.1"/>
    </source>
</evidence>
<dbReference type="SFLD" id="SFLDG01099">
    <property type="entry name" value="Uncharacterised_Radical_SAM_Su"/>
    <property type="match status" value="1"/>
</dbReference>
<dbReference type="InterPro" id="IPR016431">
    <property type="entry name" value="Pyrv-formate_lyase-activ_prd"/>
</dbReference>
<dbReference type="Gene3D" id="3.20.20.70">
    <property type="entry name" value="Aldolase class I"/>
    <property type="match status" value="1"/>
</dbReference>
<evidence type="ECO:0000313" key="8">
    <source>
        <dbReference type="Proteomes" id="UP000078532"/>
    </source>
</evidence>
<dbReference type="PANTHER" id="PTHR43075:SF1">
    <property type="entry name" value="FORMATE LYASE ACTIVATING ENZYME, PUTATIVE (AFU_ORTHOLOGUE AFUA_2G15630)-RELATED"/>
    <property type="match status" value="1"/>
</dbReference>
<dbReference type="InterPro" id="IPR013785">
    <property type="entry name" value="Aldolase_TIM"/>
</dbReference>
<dbReference type="AlphaFoldDB" id="A0A1B7LG77"/>
<name>A0A1B7LG77_9FIRM</name>
<proteinExistence type="predicted"/>
<feature type="domain" description="Radical SAM core" evidence="6">
    <location>
        <begin position="57"/>
        <end position="193"/>
    </location>
</feature>